<dbReference type="AlphaFoldDB" id="A0A0G1ERT0"/>
<comment type="similarity">
    <text evidence="1">Belongs to the glycosyltransferase 2 family.</text>
</comment>
<dbReference type="CDD" id="cd06423">
    <property type="entry name" value="CESA_like"/>
    <property type="match status" value="1"/>
</dbReference>
<feature type="domain" description="Glycosyltransferase 2-like" evidence="5">
    <location>
        <begin position="48"/>
        <end position="203"/>
    </location>
</feature>
<dbReference type="PANTHER" id="PTHR43630">
    <property type="entry name" value="POLY-BETA-1,6-N-ACETYL-D-GLUCOSAMINE SYNTHASE"/>
    <property type="match status" value="1"/>
</dbReference>
<evidence type="ECO:0000256" key="2">
    <source>
        <dbReference type="ARBA" id="ARBA00022676"/>
    </source>
</evidence>
<dbReference type="Proteomes" id="UP000034543">
    <property type="component" value="Unassembled WGS sequence"/>
</dbReference>
<accession>A0A0G1ERT0</accession>
<evidence type="ECO:0000313" key="6">
    <source>
        <dbReference type="EMBL" id="KKS85776.1"/>
    </source>
</evidence>
<keyword evidence="3 6" id="KW-0808">Transferase</keyword>
<dbReference type="InterPro" id="IPR001173">
    <property type="entry name" value="Glyco_trans_2-like"/>
</dbReference>
<dbReference type="Pfam" id="PF00535">
    <property type="entry name" value="Glycos_transf_2"/>
    <property type="match status" value="1"/>
</dbReference>
<dbReference type="InterPro" id="IPR029044">
    <property type="entry name" value="Nucleotide-diphossugar_trans"/>
</dbReference>
<dbReference type="GO" id="GO:0016757">
    <property type="term" value="F:glycosyltransferase activity"/>
    <property type="evidence" value="ECO:0007669"/>
    <property type="project" value="UniProtKB-KW"/>
</dbReference>
<name>A0A0G1ERT0_9BACT</name>
<keyword evidence="4" id="KW-0812">Transmembrane</keyword>
<organism evidence="6 7">
    <name type="scientific">Candidatus Gottesmanbacteria bacterium GW2011_GWA1_43_11</name>
    <dbReference type="NCBI Taxonomy" id="1618436"/>
    <lineage>
        <taxon>Bacteria</taxon>
        <taxon>Candidatus Gottesmaniibacteriota</taxon>
    </lineage>
</organism>
<comment type="caution">
    <text evidence="6">The sequence shown here is derived from an EMBL/GenBank/DDBJ whole genome shotgun (WGS) entry which is preliminary data.</text>
</comment>
<keyword evidence="4" id="KW-0472">Membrane</keyword>
<sequence length="411" mass="47129">MKIGLPLSLNLFFWGCVSFMRVFWEKFRPPQYSLTQEQLSSLKRQVAVCIPAHNEETVLESAIAAITTQIPGQQIYVVSDGSHDATAAIARRLNCSVLELSSGRGKARALEQLIKKFSLLAKYRYILFIDADTELEPYFVKHALGLFTHEPEVAAIAAYAIPIWENRRHISLQNFIAAYRTKLYAILQIFLMYGQTWKYCNINAVIPGFAAMYPTRVLRKLDLVTPGIVIEDFNLAFQIHKKNLGWIAHFRAIAARYHDPVNFTDYSAQVRRWNVGFYQTIRKWGVWPSLFWIFTLLFSLEVALFSLVSLFAPLVFVTSIFFLIVQQFAGFNLFAMFSPYFIGYLEFIVSIVILDYALTVFIAVKNRAPMLLLWGIGFFLFNLINSWVLLISIPQGLLTRSTGRWVPAKRA</sequence>
<dbReference type="EMBL" id="LCFB01000005">
    <property type="protein sequence ID" value="KKS85776.1"/>
    <property type="molecule type" value="Genomic_DNA"/>
</dbReference>
<keyword evidence="4" id="KW-1133">Transmembrane helix</keyword>
<gene>
    <name evidence="6" type="ORF">UV59_C0005G0027</name>
</gene>
<protein>
    <submittedName>
        <fullName evidence="6">Glycosyltransferases probably involved in cell wall biogenesis</fullName>
    </submittedName>
</protein>
<dbReference type="PANTHER" id="PTHR43630:SF1">
    <property type="entry name" value="POLY-BETA-1,6-N-ACETYL-D-GLUCOSAMINE SYNTHASE"/>
    <property type="match status" value="1"/>
</dbReference>
<feature type="transmembrane region" description="Helical" evidence="4">
    <location>
        <begin position="290"/>
        <end position="308"/>
    </location>
</feature>
<evidence type="ECO:0000259" key="5">
    <source>
        <dbReference type="Pfam" id="PF00535"/>
    </source>
</evidence>
<evidence type="ECO:0000256" key="4">
    <source>
        <dbReference type="SAM" id="Phobius"/>
    </source>
</evidence>
<reference evidence="6 7" key="1">
    <citation type="journal article" date="2015" name="Nature">
        <title>rRNA introns, odd ribosomes, and small enigmatic genomes across a large radiation of phyla.</title>
        <authorList>
            <person name="Brown C.T."/>
            <person name="Hug L.A."/>
            <person name="Thomas B.C."/>
            <person name="Sharon I."/>
            <person name="Castelle C.J."/>
            <person name="Singh A."/>
            <person name="Wilkins M.J."/>
            <person name="Williams K.H."/>
            <person name="Banfield J.F."/>
        </authorList>
    </citation>
    <scope>NUCLEOTIDE SEQUENCE [LARGE SCALE GENOMIC DNA]</scope>
</reference>
<evidence type="ECO:0000256" key="3">
    <source>
        <dbReference type="ARBA" id="ARBA00022679"/>
    </source>
</evidence>
<keyword evidence="2" id="KW-0328">Glycosyltransferase</keyword>
<dbReference type="Gene3D" id="3.90.550.10">
    <property type="entry name" value="Spore Coat Polysaccharide Biosynthesis Protein SpsA, Chain A"/>
    <property type="match status" value="1"/>
</dbReference>
<proteinExistence type="inferred from homology"/>
<evidence type="ECO:0000256" key="1">
    <source>
        <dbReference type="ARBA" id="ARBA00006739"/>
    </source>
</evidence>
<dbReference type="STRING" id="1618436.UV59_C0005G0027"/>
<feature type="transmembrane region" description="Helical" evidence="4">
    <location>
        <begin position="314"/>
        <end position="334"/>
    </location>
</feature>
<dbReference type="SUPFAM" id="SSF53448">
    <property type="entry name" value="Nucleotide-diphospho-sugar transferases"/>
    <property type="match status" value="1"/>
</dbReference>
<feature type="transmembrane region" description="Helical" evidence="4">
    <location>
        <begin position="370"/>
        <end position="391"/>
    </location>
</feature>
<evidence type="ECO:0000313" key="7">
    <source>
        <dbReference type="Proteomes" id="UP000034543"/>
    </source>
</evidence>
<feature type="transmembrane region" description="Helical" evidence="4">
    <location>
        <begin position="341"/>
        <end position="364"/>
    </location>
</feature>